<dbReference type="Pfam" id="PF00669">
    <property type="entry name" value="Flagellin_N"/>
    <property type="match status" value="1"/>
</dbReference>
<dbReference type="GO" id="GO:0009424">
    <property type="term" value="C:bacterial-type flagellum hook"/>
    <property type="evidence" value="ECO:0007669"/>
    <property type="project" value="InterPro"/>
</dbReference>
<dbReference type="GO" id="GO:0071973">
    <property type="term" value="P:bacterial-type flagellum-dependent cell motility"/>
    <property type="evidence" value="ECO:0007669"/>
    <property type="project" value="InterPro"/>
</dbReference>
<dbReference type="Proteomes" id="UP000055611">
    <property type="component" value="Chromosome"/>
</dbReference>
<dbReference type="PANTHER" id="PTHR42792:SF1">
    <property type="entry name" value="FLAGELLAR HOOK-ASSOCIATED PROTEIN 3"/>
    <property type="match status" value="1"/>
</dbReference>
<dbReference type="EMBL" id="CP014206">
    <property type="protein sequence ID" value="AMK12148.1"/>
    <property type="molecule type" value="Genomic_DNA"/>
</dbReference>
<dbReference type="PANTHER" id="PTHR42792">
    <property type="entry name" value="FLAGELLIN"/>
    <property type="match status" value="1"/>
</dbReference>
<dbReference type="InterPro" id="IPR001029">
    <property type="entry name" value="Flagellin_N"/>
</dbReference>
<organism evidence="3 5">
    <name type="scientific">Pseudodesulfovibrio indicus</name>
    <dbReference type="NCBI Taxonomy" id="1716143"/>
    <lineage>
        <taxon>Bacteria</taxon>
        <taxon>Pseudomonadati</taxon>
        <taxon>Thermodesulfobacteriota</taxon>
        <taxon>Desulfovibrionia</taxon>
        <taxon>Desulfovibrionales</taxon>
        <taxon>Desulfovibrionaceae</taxon>
    </lineage>
</organism>
<dbReference type="RefSeq" id="WP_066805223.1">
    <property type="nucleotide sequence ID" value="NZ_CP014206.1"/>
</dbReference>
<protein>
    <submittedName>
        <fullName evidence="2">Flagellar biosynthesis protein FlgL</fullName>
    </submittedName>
    <submittedName>
        <fullName evidence="3">Flagellar hook-associated protein 3 FlgL</fullName>
    </submittedName>
</protein>
<evidence type="ECO:0000313" key="4">
    <source>
        <dbReference type="Proteomes" id="UP000055611"/>
    </source>
</evidence>
<evidence type="ECO:0000313" key="5">
    <source>
        <dbReference type="Proteomes" id="UP000295506"/>
    </source>
</evidence>
<evidence type="ECO:0000259" key="1">
    <source>
        <dbReference type="Pfam" id="PF00669"/>
    </source>
</evidence>
<evidence type="ECO:0000313" key="2">
    <source>
        <dbReference type="EMBL" id="AMK12148.1"/>
    </source>
</evidence>
<sequence length="555" mass="60168">MRVTQQMLFNRYVYNLNSSLTSLMDLNVKAQTQKNINKPSDDPTGMTRILDHRDTLRSLDQYAENISTAKGWLTSADEALMQVSTIITRAKELATQAATGTVDENNREQISYEMRSLFEQLVSLANTDFEGNSIFGGHKTDGAAYQEIMWLTTNDEDFGRNAEFTVNGSSDTTVLVQYFDRQDNTPVGGNMALDDPDLGVRYSIDGGRNWLEDGSISFIGSEGTLSLPQSGTSVSFHGVTDVKVNDFSDVSVSDGTWMWIRPSAQYLGDDDDAPPKVDSLGPGVKLIEAEASGSFLDTNVTIRIDNESDVTMNEEIHYSYSMDGGINWVTGNVASADTTSNAAVLSVANGGILTLTSAGSNTISPGQQFIIRPRTAAINLDVSSSEQVQVNSVGKDIFGGIYMDPDRVLSAGGSILTLGSLNGGRVFHGSNASNMALSIQGDDEYSMNLFEVMGNLVAFTETNNQTGVQQSLANLVKAQEHIMNSIAEIGGRENRLNVGANILEGLKLNEQTLLSSIEDADVSELMTDLAQQQIVYESVLRSTSMIMQLNLAKFI</sequence>
<dbReference type="GO" id="GO:0005198">
    <property type="term" value="F:structural molecule activity"/>
    <property type="evidence" value="ECO:0007669"/>
    <property type="project" value="InterPro"/>
</dbReference>
<dbReference type="AlphaFoldDB" id="A0A126QQX5"/>
<dbReference type="SUPFAM" id="SSF64518">
    <property type="entry name" value="Phase 1 flagellin"/>
    <property type="match status" value="1"/>
</dbReference>
<keyword evidence="4" id="KW-1185">Reference proteome</keyword>
<dbReference type="KEGG" id="dej:AWY79_14035"/>
<dbReference type="EMBL" id="SOBK01000005">
    <property type="protein sequence ID" value="TDT88753.1"/>
    <property type="molecule type" value="Genomic_DNA"/>
</dbReference>
<dbReference type="OrthoDB" id="9758307at2"/>
<keyword evidence="3" id="KW-0282">Flagellum</keyword>
<dbReference type="NCBIfam" id="TIGR02550">
    <property type="entry name" value="flagell_flgL"/>
    <property type="match status" value="1"/>
</dbReference>
<dbReference type="Gene3D" id="1.20.1330.10">
    <property type="entry name" value="f41 fragment of flagellin, N-terminal domain"/>
    <property type="match status" value="2"/>
</dbReference>
<dbReference type="InterPro" id="IPR001492">
    <property type="entry name" value="Flagellin"/>
</dbReference>
<feature type="domain" description="Flagellin N-terminal" evidence="1">
    <location>
        <begin position="10"/>
        <end position="140"/>
    </location>
</feature>
<dbReference type="InterPro" id="IPR013384">
    <property type="entry name" value="Flagell_FlgL"/>
</dbReference>
<keyword evidence="3" id="KW-0969">Cilium</keyword>
<proteinExistence type="predicted"/>
<keyword evidence="3" id="KW-0966">Cell projection</keyword>
<dbReference type="Proteomes" id="UP000295506">
    <property type="component" value="Unassembled WGS sequence"/>
</dbReference>
<evidence type="ECO:0000313" key="3">
    <source>
        <dbReference type="EMBL" id="TDT88753.1"/>
    </source>
</evidence>
<gene>
    <name evidence="2" type="ORF">AWY79_14035</name>
    <name evidence="3" type="ORF">EDC59_105156</name>
</gene>
<reference evidence="2 4" key="1">
    <citation type="journal article" date="2016" name="Front. Microbiol.">
        <title>Genome Sequence of the Piezophilic, Mesophilic Sulfate-Reducing Bacterium Desulfovibrio indicus J2T.</title>
        <authorList>
            <person name="Cao J."/>
            <person name="Maignien L."/>
            <person name="Shao Z."/>
            <person name="Alain K."/>
            <person name="Jebbar M."/>
        </authorList>
    </citation>
    <scope>NUCLEOTIDE SEQUENCE [LARGE SCALE GENOMIC DNA]</scope>
    <source>
        <strain evidence="2 4">J2</strain>
    </source>
</reference>
<reference evidence="3 5" key="2">
    <citation type="submission" date="2019-03" db="EMBL/GenBank/DDBJ databases">
        <title>Genomic Encyclopedia of Type Strains, Phase IV (KMG-IV): sequencing the most valuable type-strain genomes for metagenomic binning, comparative biology and taxonomic classification.</title>
        <authorList>
            <person name="Goeker M."/>
        </authorList>
    </citation>
    <scope>NUCLEOTIDE SEQUENCE [LARGE SCALE GENOMIC DNA]</scope>
    <source>
        <strain evidence="3 5">DSM 101483</strain>
    </source>
</reference>
<name>A0A126QQX5_9BACT</name>
<accession>A0A126QQX5</accession>